<proteinExistence type="predicted"/>
<gene>
    <name evidence="2" type="ORF">COT91_00615</name>
</gene>
<feature type="transmembrane region" description="Helical" evidence="1">
    <location>
        <begin position="6"/>
        <end position="24"/>
    </location>
</feature>
<keyword evidence="1" id="KW-0472">Membrane</keyword>
<dbReference type="EMBL" id="PFAJ01000006">
    <property type="protein sequence ID" value="PIR97639.1"/>
    <property type="molecule type" value="Genomic_DNA"/>
</dbReference>
<evidence type="ECO:0000256" key="1">
    <source>
        <dbReference type="SAM" id="Phobius"/>
    </source>
</evidence>
<keyword evidence="1" id="KW-1133">Transmembrane helix</keyword>
<comment type="caution">
    <text evidence="2">The sequence shown here is derived from an EMBL/GenBank/DDBJ whole genome shotgun (WGS) entry which is preliminary data.</text>
</comment>
<dbReference type="AlphaFoldDB" id="A0A2H0VH06"/>
<evidence type="ECO:0000313" key="3">
    <source>
        <dbReference type="Proteomes" id="UP000230557"/>
    </source>
</evidence>
<organism evidence="2 3">
    <name type="scientific">Candidatus Doudnabacteria bacterium CG10_big_fil_rev_8_21_14_0_10_41_10</name>
    <dbReference type="NCBI Taxonomy" id="1974551"/>
    <lineage>
        <taxon>Bacteria</taxon>
        <taxon>Candidatus Doudnaibacteriota</taxon>
    </lineage>
</organism>
<evidence type="ECO:0000313" key="2">
    <source>
        <dbReference type="EMBL" id="PIR97639.1"/>
    </source>
</evidence>
<protein>
    <submittedName>
        <fullName evidence="2">Uncharacterized protein</fullName>
    </submittedName>
</protein>
<name>A0A2H0VH06_9BACT</name>
<feature type="transmembrane region" description="Helical" evidence="1">
    <location>
        <begin position="36"/>
        <end position="62"/>
    </location>
</feature>
<keyword evidence="1" id="KW-0812">Transmembrane</keyword>
<accession>A0A2H0VH06</accession>
<sequence>MGIFNSILVIILGFIILKYTPAIYRFMGQDPDAEKYLGGGGTFTFLKLFGVALIIGSILHLFGYF</sequence>
<dbReference type="Proteomes" id="UP000230557">
    <property type="component" value="Unassembled WGS sequence"/>
</dbReference>
<reference evidence="3" key="1">
    <citation type="submission" date="2017-09" db="EMBL/GenBank/DDBJ databases">
        <title>Depth-based differentiation of microbial function through sediment-hosted aquifers and enrichment of novel symbionts in the deep terrestrial subsurface.</title>
        <authorList>
            <person name="Probst A.J."/>
            <person name="Ladd B."/>
            <person name="Jarett J.K."/>
            <person name="Geller-Mcgrath D.E."/>
            <person name="Sieber C.M.K."/>
            <person name="Emerson J.B."/>
            <person name="Anantharaman K."/>
            <person name="Thomas B.C."/>
            <person name="Malmstrom R."/>
            <person name="Stieglmeier M."/>
            <person name="Klingl A."/>
            <person name="Woyke T."/>
            <person name="Ryan C.M."/>
            <person name="Banfield J.F."/>
        </authorList>
    </citation>
    <scope>NUCLEOTIDE SEQUENCE [LARGE SCALE GENOMIC DNA]</scope>
</reference>